<protein>
    <submittedName>
        <fullName evidence="1">DUF1203 domain-containing protein</fullName>
    </submittedName>
</protein>
<dbReference type="InterPro" id="IPR009593">
    <property type="entry name" value="DUF1203"/>
</dbReference>
<proteinExistence type="predicted"/>
<geneLocation type="plasmid" evidence="1 2">
    <name>unnamed5</name>
</geneLocation>
<keyword evidence="1" id="KW-0614">Plasmid</keyword>
<sequence length="157" mass="17879">MSVNFRIKSLPSEEFLPLMQMTDRELSLLDAKWIDVEEEPGYPCRVTLSDAKKGERVLFLPYWHHNVKSPYKAMGTILVREGAESTHFEVNQIPSMLQSRLLSVRAYNTKNIMVNHSVTEGTQLSEEIQKQLGQTDASYLQLHFAGPGCFCCTVERA</sequence>
<organism evidence="1 2">
    <name type="scientific">Pseudoalteromonas xiamenensis</name>
    <dbReference type="NCBI Taxonomy" id="882626"/>
    <lineage>
        <taxon>Bacteria</taxon>
        <taxon>Pseudomonadati</taxon>
        <taxon>Pseudomonadota</taxon>
        <taxon>Gammaproteobacteria</taxon>
        <taxon>Alteromonadales</taxon>
        <taxon>Pseudoalteromonadaceae</taxon>
        <taxon>Pseudoalteromonas</taxon>
    </lineage>
</organism>
<evidence type="ECO:0000313" key="2">
    <source>
        <dbReference type="Proteomes" id="UP000664904"/>
    </source>
</evidence>
<gene>
    <name evidence="1" type="ORF">J5O05_19280</name>
</gene>
<dbReference type="Proteomes" id="UP000664904">
    <property type="component" value="Plasmid unnamed5"/>
</dbReference>
<dbReference type="KEGG" id="pxi:J5O05_19280"/>
<dbReference type="EMBL" id="CP072135">
    <property type="protein sequence ID" value="QTH73611.1"/>
    <property type="molecule type" value="Genomic_DNA"/>
</dbReference>
<name>A0A975DNF2_9GAMM</name>
<dbReference type="Pfam" id="PF06718">
    <property type="entry name" value="DUF1203"/>
    <property type="match status" value="1"/>
</dbReference>
<keyword evidence="2" id="KW-1185">Reference proteome</keyword>
<evidence type="ECO:0000313" key="1">
    <source>
        <dbReference type="EMBL" id="QTH73611.1"/>
    </source>
</evidence>
<reference evidence="1" key="1">
    <citation type="submission" date="2021-03" db="EMBL/GenBank/DDBJ databases">
        <title>Complete Genome of Pseudoalteromonas xiamenensis STKMTI.2, a new potential marine bacterium producing anti-Vibrio compounds.</title>
        <authorList>
            <person name="Handayani D.P."/>
            <person name="Isnansetyo A."/>
            <person name="Istiqomah I."/>
            <person name="Jumina J."/>
        </authorList>
    </citation>
    <scope>NUCLEOTIDE SEQUENCE</scope>
    <source>
        <strain evidence="1">STKMTI.2</strain>
        <plasmid evidence="1">unnamed5</plasmid>
    </source>
</reference>
<accession>A0A975DNF2</accession>
<dbReference type="AlphaFoldDB" id="A0A975DNF2"/>
<dbReference type="RefSeq" id="WP_208845227.1">
    <property type="nucleotide sequence ID" value="NZ_CP072135.1"/>
</dbReference>